<comment type="caution">
    <text evidence="2">The sequence shown here is derived from an EMBL/GenBank/DDBJ whole genome shotgun (WGS) entry which is preliminary data.</text>
</comment>
<feature type="non-terminal residue" evidence="2">
    <location>
        <position position="1"/>
    </location>
</feature>
<feature type="region of interest" description="Disordered" evidence="1">
    <location>
        <begin position="1"/>
        <end position="95"/>
    </location>
</feature>
<protein>
    <submittedName>
        <fullName evidence="2">Uncharacterized protein</fullName>
    </submittedName>
</protein>
<gene>
    <name evidence="2" type="ORF">Agub_g395</name>
</gene>
<evidence type="ECO:0000313" key="2">
    <source>
        <dbReference type="EMBL" id="GFR39890.1"/>
    </source>
</evidence>
<sequence>LLGGRGGHGDFNSTLVSGTRPDCNGTAPTNVTRPAEGGRGGKGPGLLGGRGGHGDFNSTLVSGTRPDCNGTAPTNVTRPAEGGRGGAGSKGNHHRVLRGGFVEDNAAQLRADI</sequence>
<evidence type="ECO:0000313" key="3">
    <source>
        <dbReference type="Proteomes" id="UP001054857"/>
    </source>
</evidence>
<organism evidence="2 3">
    <name type="scientific">Astrephomene gubernaculifera</name>
    <dbReference type="NCBI Taxonomy" id="47775"/>
    <lineage>
        <taxon>Eukaryota</taxon>
        <taxon>Viridiplantae</taxon>
        <taxon>Chlorophyta</taxon>
        <taxon>core chlorophytes</taxon>
        <taxon>Chlorophyceae</taxon>
        <taxon>CS clade</taxon>
        <taxon>Chlamydomonadales</taxon>
        <taxon>Astrephomenaceae</taxon>
        <taxon>Astrephomene</taxon>
    </lineage>
</organism>
<keyword evidence="3" id="KW-1185">Reference proteome</keyword>
<dbReference type="EMBL" id="BMAR01000001">
    <property type="protein sequence ID" value="GFR39890.1"/>
    <property type="molecule type" value="Genomic_DNA"/>
</dbReference>
<feature type="compositionally biased region" description="Gly residues" evidence="1">
    <location>
        <begin position="37"/>
        <end position="51"/>
    </location>
</feature>
<evidence type="ECO:0000256" key="1">
    <source>
        <dbReference type="SAM" id="MobiDB-lite"/>
    </source>
</evidence>
<proteinExistence type="predicted"/>
<dbReference type="AlphaFoldDB" id="A0AAD3HGU9"/>
<dbReference type="Proteomes" id="UP001054857">
    <property type="component" value="Unassembled WGS sequence"/>
</dbReference>
<name>A0AAD3HGU9_9CHLO</name>
<accession>A0AAD3HGU9</accession>
<reference evidence="2 3" key="1">
    <citation type="journal article" date="2021" name="Sci. Rep.">
        <title>Genome sequencing of the multicellular alga Astrephomene provides insights into convergent evolution of germ-soma differentiation.</title>
        <authorList>
            <person name="Yamashita S."/>
            <person name="Yamamoto K."/>
            <person name="Matsuzaki R."/>
            <person name="Suzuki S."/>
            <person name="Yamaguchi H."/>
            <person name="Hirooka S."/>
            <person name="Minakuchi Y."/>
            <person name="Miyagishima S."/>
            <person name="Kawachi M."/>
            <person name="Toyoda A."/>
            <person name="Nozaki H."/>
        </authorList>
    </citation>
    <scope>NUCLEOTIDE SEQUENCE [LARGE SCALE GENOMIC DNA]</scope>
    <source>
        <strain evidence="2 3">NIES-4017</strain>
    </source>
</reference>